<dbReference type="PANTHER" id="PTHR11104">
    <property type="entry name" value="AMINOGLYCOSIDE N3-ACETYLTRANSFERASE"/>
    <property type="match status" value="1"/>
</dbReference>
<reference evidence="4 5" key="1">
    <citation type="journal article" date="2014" name="Int. J. Syst. Evol. Microbiol.">
        <title>Complete genome sequence of Corynebacterium casei LMG S-19264T (=DSM 44701T), isolated from a smear-ripened cheese.</title>
        <authorList>
            <consortium name="US DOE Joint Genome Institute (JGI-PGF)"/>
            <person name="Walter F."/>
            <person name="Albersmeier A."/>
            <person name="Kalinowski J."/>
            <person name="Ruckert C."/>
        </authorList>
    </citation>
    <scope>NUCLEOTIDE SEQUENCE [LARGE SCALE GENOMIC DNA]</scope>
    <source>
        <strain evidence="4 5">CGMCC 4.7215</strain>
    </source>
</reference>
<proteinExistence type="inferred from homology"/>
<evidence type="ECO:0000256" key="2">
    <source>
        <dbReference type="ARBA" id="ARBA00022679"/>
    </source>
</evidence>
<keyword evidence="2" id="KW-0808">Transferase</keyword>
<name>A0ABD5X4Z9_9EURY</name>
<protein>
    <submittedName>
        <fullName evidence="4">AAC(3) family N-acetyltransferase</fullName>
    </submittedName>
</protein>
<dbReference type="PANTHER" id="PTHR11104:SF0">
    <property type="entry name" value="SPBETA PROPHAGE-DERIVED AMINOGLYCOSIDE N(3')-ACETYLTRANSFERASE-LIKE PROTEIN YOKD"/>
    <property type="match status" value="1"/>
</dbReference>
<dbReference type="EMBL" id="JBHSZQ010000008">
    <property type="protein sequence ID" value="MFC7125604.1"/>
    <property type="molecule type" value="Genomic_DNA"/>
</dbReference>
<dbReference type="AlphaFoldDB" id="A0ABD5X4Z9"/>
<comment type="similarity">
    <text evidence="1">Belongs to the antibiotic N-acetyltransferase family.</text>
</comment>
<sequence>MTAPTRTDLLQALQSVGIRTGDIIFVHSSIYRMGKLADTAIDDIPQAVTSILIDLLGPSGGLYVPTFTYKFCDGQPFDIRSTPSEMGVLTEYIRKQEESVRSPHPMQSIAGMGPNAVDVCNRDTRTTFTSGGPIDRLYELDAKVLLLGAPFQSTSLIHYVEEKCDVPYRCWKEFEGEYTNRNGDTDPVTYEMYVRNLDLNPKLDLSIIERELSEGPIQKAQVGSAGVTSFNFEDFVEEAVKLVRKDPFAIVGEMDKSFASDK</sequence>
<accession>A0ABD5X4Z9</accession>
<evidence type="ECO:0000256" key="1">
    <source>
        <dbReference type="ARBA" id="ARBA00006383"/>
    </source>
</evidence>
<dbReference type="RefSeq" id="WP_267637021.1">
    <property type="nucleotide sequence ID" value="NZ_JAODIY010000008.1"/>
</dbReference>
<gene>
    <name evidence="4" type="ORF">ACFQJ7_06075</name>
</gene>
<dbReference type="SUPFAM" id="SSF110710">
    <property type="entry name" value="TTHA0583/YokD-like"/>
    <property type="match status" value="1"/>
</dbReference>
<keyword evidence="3" id="KW-0012">Acyltransferase</keyword>
<dbReference type="Pfam" id="PF02522">
    <property type="entry name" value="Antibiotic_NAT"/>
    <property type="match status" value="1"/>
</dbReference>
<organism evidence="4 5">
    <name type="scientific">Halovenus rubra</name>
    <dbReference type="NCBI Taxonomy" id="869890"/>
    <lineage>
        <taxon>Archaea</taxon>
        <taxon>Methanobacteriati</taxon>
        <taxon>Methanobacteriota</taxon>
        <taxon>Stenosarchaea group</taxon>
        <taxon>Halobacteria</taxon>
        <taxon>Halobacteriales</taxon>
        <taxon>Haloarculaceae</taxon>
        <taxon>Halovenus</taxon>
    </lineage>
</organism>
<dbReference type="InterPro" id="IPR003679">
    <property type="entry name" value="Amioglycoside_AcTrfase"/>
</dbReference>
<evidence type="ECO:0000256" key="3">
    <source>
        <dbReference type="ARBA" id="ARBA00023315"/>
    </source>
</evidence>
<evidence type="ECO:0000313" key="4">
    <source>
        <dbReference type="EMBL" id="MFC7125604.1"/>
    </source>
</evidence>
<comment type="caution">
    <text evidence="4">The sequence shown here is derived from an EMBL/GenBank/DDBJ whole genome shotgun (WGS) entry which is preliminary data.</text>
</comment>
<evidence type="ECO:0000313" key="5">
    <source>
        <dbReference type="Proteomes" id="UP001596414"/>
    </source>
</evidence>
<dbReference type="GO" id="GO:0016746">
    <property type="term" value="F:acyltransferase activity"/>
    <property type="evidence" value="ECO:0007669"/>
    <property type="project" value="UniProtKB-KW"/>
</dbReference>
<dbReference type="Proteomes" id="UP001596414">
    <property type="component" value="Unassembled WGS sequence"/>
</dbReference>
<dbReference type="InterPro" id="IPR028345">
    <property type="entry name" value="Antibiotic_NAT-like"/>
</dbReference>